<gene>
    <name evidence="1" type="ORF">MtrDRAFT_AC157473g27v2</name>
</gene>
<dbReference type="EMBL" id="AC157473">
    <property type="protein sequence ID" value="ABN08509.1"/>
    <property type="molecule type" value="Genomic_DNA"/>
</dbReference>
<evidence type="ECO:0000313" key="1">
    <source>
        <dbReference type="EMBL" id="ABN08509.1"/>
    </source>
</evidence>
<sequence length="43" mass="4729">MTLFGRVAGFSKPKDTNTNKQAMKNTGGIGLLNLWTMLSLSRE</sequence>
<protein>
    <submittedName>
        <fullName evidence="1">Uncharacterized protein</fullName>
    </submittedName>
</protein>
<name>A2Q4F9_MEDTR</name>
<proteinExistence type="predicted"/>
<organism evidence="1">
    <name type="scientific">Medicago truncatula</name>
    <name type="common">Barrel medic</name>
    <name type="synonym">Medicago tribuloides</name>
    <dbReference type="NCBI Taxonomy" id="3880"/>
    <lineage>
        <taxon>Eukaryota</taxon>
        <taxon>Viridiplantae</taxon>
        <taxon>Streptophyta</taxon>
        <taxon>Embryophyta</taxon>
        <taxon>Tracheophyta</taxon>
        <taxon>Spermatophyta</taxon>
        <taxon>Magnoliopsida</taxon>
        <taxon>eudicotyledons</taxon>
        <taxon>Gunneridae</taxon>
        <taxon>Pentapetalae</taxon>
        <taxon>rosids</taxon>
        <taxon>fabids</taxon>
        <taxon>Fabales</taxon>
        <taxon>Fabaceae</taxon>
        <taxon>Papilionoideae</taxon>
        <taxon>50 kb inversion clade</taxon>
        <taxon>NPAAA clade</taxon>
        <taxon>Hologalegina</taxon>
        <taxon>IRL clade</taxon>
        <taxon>Trifolieae</taxon>
        <taxon>Medicago</taxon>
    </lineage>
</organism>
<reference evidence="1" key="1">
    <citation type="submission" date="2005-02" db="EMBL/GenBank/DDBJ databases">
        <authorList>
            <person name="Town C.D."/>
        </authorList>
    </citation>
    <scope>NUCLEOTIDE SEQUENCE</scope>
</reference>
<reference evidence="1" key="2">
    <citation type="submission" date="2007-03" db="EMBL/GenBank/DDBJ databases">
        <authorList>
            <consortium name="The International Medicago Genome Annotation Group"/>
        </authorList>
    </citation>
    <scope>NUCLEOTIDE SEQUENCE</scope>
</reference>
<accession>A2Q4F9</accession>
<dbReference type="AlphaFoldDB" id="A2Q4F9"/>